<keyword evidence="3" id="KW-1185">Reference proteome</keyword>
<dbReference type="Pfam" id="PF00929">
    <property type="entry name" value="RNase_T"/>
    <property type="match status" value="1"/>
</dbReference>
<dbReference type="InterPro" id="IPR036397">
    <property type="entry name" value="RNaseH_sf"/>
</dbReference>
<dbReference type="Gene3D" id="3.30.420.10">
    <property type="entry name" value="Ribonuclease H-like superfamily/Ribonuclease H"/>
    <property type="match status" value="1"/>
</dbReference>
<dbReference type="InterPro" id="IPR006054">
    <property type="entry name" value="DnaQ"/>
</dbReference>
<dbReference type="InterPro" id="IPR012337">
    <property type="entry name" value="RNaseH-like_sf"/>
</dbReference>
<proteinExistence type="predicted"/>
<name>A0ABY5ZJM7_9BACT</name>
<feature type="domain" description="Exonuclease" evidence="1">
    <location>
        <begin position="5"/>
        <end position="170"/>
    </location>
</feature>
<dbReference type="GO" id="GO:0004527">
    <property type="term" value="F:exonuclease activity"/>
    <property type="evidence" value="ECO:0007669"/>
    <property type="project" value="UniProtKB-KW"/>
</dbReference>
<keyword evidence="2" id="KW-0269">Exonuclease</keyword>
<dbReference type="CDD" id="cd06127">
    <property type="entry name" value="DEDDh"/>
    <property type="match status" value="1"/>
</dbReference>
<keyword evidence="2" id="KW-0540">Nuclease</keyword>
<evidence type="ECO:0000313" key="3">
    <source>
        <dbReference type="Proteomes" id="UP001060414"/>
    </source>
</evidence>
<dbReference type="EMBL" id="CP092109">
    <property type="protein sequence ID" value="UWZ78187.1"/>
    <property type="molecule type" value="Genomic_DNA"/>
</dbReference>
<dbReference type="InterPro" id="IPR013520">
    <property type="entry name" value="Ribonucl_H"/>
</dbReference>
<gene>
    <name evidence="2" type="ORF">L9S41_10800</name>
</gene>
<dbReference type="NCBIfam" id="TIGR00573">
    <property type="entry name" value="dnaq"/>
    <property type="match status" value="1"/>
</dbReference>
<dbReference type="Proteomes" id="UP001060414">
    <property type="component" value="Chromosome"/>
</dbReference>
<dbReference type="SUPFAM" id="SSF53098">
    <property type="entry name" value="Ribonuclease H-like"/>
    <property type="match status" value="1"/>
</dbReference>
<protein>
    <submittedName>
        <fullName evidence="2">3'-5' exonuclease</fullName>
    </submittedName>
</protein>
<dbReference type="SMART" id="SM00479">
    <property type="entry name" value="EXOIII"/>
    <property type="match status" value="1"/>
</dbReference>
<organism evidence="2 3">
    <name type="scientific">Geoalkalibacter halelectricus</name>
    <dbReference type="NCBI Taxonomy" id="2847045"/>
    <lineage>
        <taxon>Bacteria</taxon>
        <taxon>Pseudomonadati</taxon>
        <taxon>Thermodesulfobacteriota</taxon>
        <taxon>Desulfuromonadia</taxon>
        <taxon>Desulfuromonadales</taxon>
        <taxon>Geoalkalibacteraceae</taxon>
        <taxon>Geoalkalibacter</taxon>
    </lineage>
</organism>
<dbReference type="PANTHER" id="PTHR30231:SF37">
    <property type="entry name" value="EXODEOXYRIBONUCLEASE 10"/>
    <property type="match status" value="1"/>
</dbReference>
<evidence type="ECO:0000259" key="1">
    <source>
        <dbReference type="SMART" id="SM00479"/>
    </source>
</evidence>
<reference evidence="2" key="1">
    <citation type="journal article" date="2022" name="Environ. Microbiol.">
        <title>Geoalkalibacter halelectricus SAP #1 sp. nov. possessing extracellular electron transfer and mineral#reducing capabilities from a haloalkaline environment.</title>
        <authorList>
            <person name="Yadav S."/>
            <person name="Singh R."/>
            <person name="Sundharam S.S."/>
            <person name="Chaudhary S."/>
            <person name="Krishnamurthi S."/>
            <person name="Patil S.A."/>
        </authorList>
    </citation>
    <scope>NUCLEOTIDE SEQUENCE</scope>
    <source>
        <strain evidence="2">SAP-1</strain>
    </source>
</reference>
<dbReference type="RefSeq" id="WP_260746536.1">
    <property type="nucleotide sequence ID" value="NZ_CP092109.1"/>
</dbReference>
<dbReference type="PANTHER" id="PTHR30231">
    <property type="entry name" value="DNA POLYMERASE III SUBUNIT EPSILON"/>
    <property type="match status" value="1"/>
</dbReference>
<evidence type="ECO:0000313" key="2">
    <source>
        <dbReference type="EMBL" id="UWZ78187.1"/>
    </source>
</evidence>
<sequence length="222" mass="25148">MLPNHCVVLDLETTGTSPVHNRIIEIGLCEIENGQAVAEWSSLVNPQTRISPFIAQYTGISDALVADAPTFEELAADLHRRLSGRVLIAHNARFDNGFLKNEFARLGIAFQEKTLCTLKLSRRLYPQHRRHGLDALIERHGLQAEDRHRALGDVRMTWEFLRKALAENPPETVEKELQRILGKSVDLRTRALSHCSEDHRTHQDQRLSQQIHQVVSCSGDVI</sequence>
<keyword evidence="2" id="KW-0378">Hydrolase</keyword>
<accession>A0ABY5ZJM7</accession>